<evidence type="ECO:0000313" key="2">
    <source>
        <dbReference type="EMBL" id="ROR95478.1"/>
    </source>
</evidence>
<sequence length="162" mass="17392">MKLPTADDISGWWTGLAGRPEAPADRTVPSAPARLEAEVACTEDRPASAADAPLPPSGYRWAADVAEVSSVYRGSPSRGGPLLGLQLLLLRESDGKAVGRRRVFGDHGEIPSMDDVIEAMESILKDRHALEAEAAARQARWDERVARLARLERLAESLGGGR</sequence>
<comment type="caution">
    <text evidence="2">The sequence shown here is derived from an EMBL/GenBank/DDBJ whole genome shotgun (WGS) entry which is preliminary data.</text>
</comment>
<dbReference type="EMBL" id="RKHQ01000001">
    <property type="protein sequence ID" value="ROR95478.1"/>
    <property type="molecule type" value="Genomic_DNA"/>
</dbReference>
<organism evidence="2 3">
    <name type="scientific">Salana multivorans</name>
    <dbReference type="NCBI Taxonomy" id="120377"/>
    <lineage>
        <taxon>Bacteria</taxon>
        <taxon>Bacillati</taxon>
        <taxon>Actinomycetota</taxon>
        <taxon>Actinomycetes</taxon>
        <taxon>Micrococcales</taxon>
        <taxon>Beutenbergiaceae</taxon>
        <taxon>Salana</taxon>
    </lineage>
</organism>
<evidence type="ECO:0000313" key="3">
    <source>
        <dbReference type="Proteomes" id="UP000275356"/>
    </source>
</evidence>
<reference evidence="2 3" key="1">
    <citation type="submission" date="2018-11" db="EMBL/GenBank/DDBJ databases">
        <title>Sequencing the genomes of 1000 actinobacteria strains.</title>
        <authorList>
            <person name="Klenk H.-P."/>
        </authorList>
    </citation>
    <scope>NUCLEOTIDE SEQUENCE [LARGE SCALE GENOMIC DNA]</scope>
    <source>
        <strain evidence="2 3">DSM 13521</strain>
    </source>
</reference>
<proteinExistence type="predicted"/>
<dbReference type="Proteomes" id="UP000275356">
    <property type="component" value="Unassembled WGS sequence"/>
</dbReference>
<feature type="region of interest" description="Disordered" evidence="1">
    <location>
        <begin position="1"/>
        <end position="30"/>
    </location>
</feature>
<gene>
    <name evidence="2" type="ORF">EDD28_0031</name>
</gene>
<dbReference type="RefSeq" id="WP_123737799.1">
    <property type="nucleotide sequence ID" value="NZ_RKHQ01000001.1"/>
</dbReference>
<accession>A0A3N2D748</accession>
<evidence type="ECO:0000256" key="1">
    <source>
        <dbReference type="SAM" id="MobiDB-lite"/>
    </source>
</evidence>
<dbReference type="AlphaFoldDB" id="A0A3N2D748"/>
<protein>
    <submittedName>
        <fullName evidence="2">Uncharacterized protein</fullName>
    </submittedName>
</protein>
<name>A0A3N2D748_9MICO</name>
<keyword evidence="3" id="KW-1185">Reference proteome</keyword>